<dbReference type="Pfam" id="PF01545">
    <property type="entry name" value="Cation_efflux"/>
    <property type="match status" value="1"/>
</dbReference>
<dbReference type="GO" id="GO:0008324">
    <property type="term" value="F:monoatomic cation transmembrane transporter activity"/>
    <property type="evidence" value="ECO:0007669"/>
    <property type="project" value="InterPro"/>
</dbReference>
<dbReference type="PANTHER" id="PTHR43840:SF50">
    <property type="entry name" value="MANGANESE EFFLUX SYSTEM PROTEIN MNES"/>
    <property type="match status" value="1"/>
</dbReference>
<reference evidence="8 9" key="1">
    <citation type="submission" date="2016-07" db="EMBL/GenBank/DDBJ databases">
        <title>Comparative genomics of the Campylobacter concisus group.</title>
        <authorList>
            <person name="Miller W.G."/>
            <person name="Yee E."/>
            <person name="Chapman M.H."/>
            <person name="Huynh S."/>
            <person name="Bono J.L."/>
            <person name="On S.L.W."/>
            <person name="StLeger J."/>
            <person name="Foster G."/>
            <person name="Parker C.T."/>
        </authorList>
    </citation>
    <scope>NUCLEOTIDE SEQUENCE [LARGE SCALE GENOMIC DNA]</scope>
    <source>
        <strain evidence="8 9">CCUG 21559</strain>
    </source>
</reference>
<dbReference type="InterPro" id="IPR058533">
    <property type="entry name" value="Cation_efflux_TM"/>
</dbReference>
<dbReference type="Proteomes" id="UP000503264">
    <property type="component" value="Chromosome"/>
</dbReference>
<name>A0A6G5QIL4_9BACT</name>
<feature type="transmembrane region" description="Helical" evidence="6">
    <location>
        <begin position="84"/>
        <end position="102"/>
    </location>
</feature>
<comment type="subcellular location">
    <subcellularLocation>
        <location evidence="1">Membrane</location>
        <topology evidence="1">Multi-pass membrane protein</topology>
    </subcellularLocation>
</comment>
<dbReference type="PANTHER" id="PTHR43840">
    <property type="entry name" value="MITOCHONDRIAL METAL TRANSPORTER 1-RELATED"/>
    <property type="match status" value="1"/>
</dbReference>
<feature type="transmembrane region" description="Helical" evidence="6">
    <location>
        <begin position="156"/>
        <end position="178"/>
    </location>
</feature>
<protein>
    <submittedName>
        <fullName evidence="8">Co/Zn/Cd cation transporter</fullName>
    </submittedName>
</protein>
<dbReference type="Gene3D" id="1.20.1510.10">
    <property type="entry name" value="Cation efflux protein transmembrane domain"/>
    <property type="match status" value="1"/>
</dbReference>
<dbReference type="GO" id="GO:0016020">
    <property type="term" value="C:membrane"/>
    <property type="evidence" value="ECO:0007669"/>
    <property type="project" value="UniProtKB-SubCell"/>
</dbReference>
<dbReference type="RefSeq" id="WP_034969275.1">
    <property type="nucleotide sequence ID" value="NZ_CP012542.1"/>
</dbReference>
<gene>
    <name evidence="8" type="ORF">CMUC_1761</name>
</gene>
<dbReference type="InterPro" id="IPR002524">
    <property type="entry name" value="Cation_efflux"/>
</dbReference>
<evidence type="ECO:0000313" key="8">
    <source>
        <dbReference type="EMBL" id="QCD45510.1"/>
    </source>
</evidence>
<evidence type="ECO:0000256" key="6">
    <source>
        <dbReference type="SAM" id="Phobius"/>
    </source>
</evidence>
<keyword evidence="4 6" id="KW-1133">Transmembrane helix</keyword>
<keyword evidence="9" id="KW-1185">Reference proteome</keyword>
<evidence type="ECO:0000256" key="4">
    <source>
        <dbReference type="ARBA" id="ARBA00022989"/>
    </source>
</evidence>
<evidence type="ECO:0000256" key="2">
    <source>
        <dbReference type="ARBA" id="ARBA00022448"/>
    </source>
</evidence>
<dbReference type="NCBIfam" id="TIGR01297">
    <property type="entry name" value="CDF"/>
    <property type="match status" value="1"/>
</dbReference>
<organism evidence="8 9">
    <name type="scientific">Campylobacter mucosalis CCUG 21559</name>
    <dbReference type="NCBI Taxonomy" id="1032067"/>
    <lineage>
        <taxon>Bacteria</taxon>
        <taxon>Pseudomonadati</taxon>
        <taxon>Campylobacterota</taxon>
        <taxon>Epsilonproteobacteria</taxon>
        <taxon>Campylobacterales</taxon>
        <taxon>Campylobacteraceae</taxon>
        <taxon>Campylobacter</taxon>
    </lineage>
</organism>
<evidence type="ECO:0000313" key="9">
    <source>
        <dbReference type="Proteomes" id="UP000503264"/>
    </source>
</evidence>
<accession>A0A6G5QIL4</accession>
<feature type="transmembrane region" description="Helical" evidence="6">
    <location>
        <begin position="184"/>
        <end position="202"/>
    </location>
</feature>
<evidence type="ECO:0000256" key="1">
    <source>
        <dbReference type="ARBA" id="ARBA00004141"/>
    </source>
</evidence>
<feature type="domain" description="Cation efflux protein transmembrane" evidence="7">
    <location>
        <begin position="18"/>
        <end position="208"/>
    </location>
</feature>
<keyword evidence="3 6" id="KW-0812">Transmembrane</keyword>
<dbReference type="AlphaFoldDB" id="A0A6G5QIL4"/>
<keyword evidence="2" id="KW-0813">Transport</keyword>
<evidence type="ECO:0000259" key="7">
    <source>
        <dbReference type="Pfam" id="PF01545"/>
    </source>
</evidence>
<dbReference type="InterPro" id="IPR036837">
    <property type="entry name" value="Cation_efflux_CTD_sf"/>
</dbReference>
<evidence type="ECO:0000256" key="3">
    <source>
        <dbReference type="ARBA" id="ARBA00022692"/>
    </source>
</evidence>
<dbReference type="SUPFAM" id="SSF160240">
    <property type="entry name" value="Cation efflux protein cytoplasmic domain-like"/>
    <property type="match status" value="1"/>
</dbReference>
<dbReference type="EMBL" id="CP012542">
    <property type="protein sequence ID" value="QCD45510.1"/>
    <property type="molecule type" value="Genomic_DNA"/>
</dbReference>
<feature type="transmembrane region" description="Helical" evidence="6">
    <location>
        <begin position="12"/>
        <end position="36"/>
    </location>
</feature>
<dbReference type="SUPFAM" id="SSF161111">
    <property type="entry name" value="Cation efflux protein transmembrane domain-like"/>
    <property type="match status" value="1"/>
</dbReference>
<dbReference type="InterPro" id="IPR050291">
    <property type="entry name" value="CDF_Transporter"/>
</dbReference>
<dbReference type="InterPro" id="IPR027469">
    <property type="entry name" value="Cation_efflux_TMD_sf"/>
</dbReference>
<sequence length="369" mass="41389">MMNFKDEKREKIIIKTALLGIVLNIFLASIKILIALASNSVAVISDAINNISDAFSSVITIFGSKLATKLPDENHPYGYGRTEYIGGLIVSVIVLMLGLNFLKASVEVIIEPKQTNFEFVAILFLAFAMILKFLIAKIYKKVGNDTESISLKAVGAEAFGDAIISFIILISAGVSYFYGIFIDGWAGILASGFIIFNGIVLIKQTFDKIIGVRVEQEVSQKVYMAVKECEIVLGAYDLILHNYGVERYVGSINVEVDEHLKISDISSKLNELQIKIYNRYRIYLVFGIYSINLGQNNAKECVINALSDLKSILSIHAFFIDLKQKRIRFDVVVDFKEQNLAQLRKEIEKRVSERFGGFEIFIVIDREFS</sequence>
<keyword evidence="5 6" id="KW-0472">Membrane</keyword>
<evidence type="ECO:0000256" key="5">
    <source>
        <dbReference type="ARBA" id="ARBA00023136"/>
    </source>
</evidence>
<proteinExistence type="predicted"/>
<feature type="transmembrane region" description="Helical" evidence="6">
    <location>
        <begin position="117"/>
        <end position="135"/>
    </location>
</feature>